<dbReference type="CDD" id="cd06267">
    <property type="entry name" value="PBP1_LacI_sugar_binding-like"/>
    <property type="match status" value="1"/>
</dbReference>
<dbReference type="InterPro" id="IPR028082">
    <property type="entry name" value="Peripla_BP_I"/>
</dbReference>
<evidence type="ECO:0000313" key="1">
    <source>
        <dbReference type="EMBL" id="BDI33698.1"/>
    </source>
</evidence>
<dbReference type="PANTHER" id="PTHR30146:SF109">
    <property type="entry name" value="HTH-TYPE TRANSCRIPTIONAL REGULATOR GALS"/>
    <property type="match status" value="1"/>
</dbReference>
<dbReference type="Pfam" id="PF13377">
    <property type="entry name" value="Peripla_BP_3"/>
    <property type="match status" value="1"/>
</dbReference>
<dbReference type="AlphaFoldDB" id="A0A402D0D1"/>
<reference evidence="1 2" key="1">
    <citation type="journal article" date="2019" name="Int. J. Syst. Evol. Microbiol.">
        <title>Capsulimonas corticalis gen. nov., sp. nov., an aerobic capsulated bacterium, of a novel bacterial order, Capsulimonadales ord. nov., of the class Armatimonadia of the phylum Armatimonadetes.</title>
        <authorList>
            <person name="Li J."/>
            <person name="Kudo C."/>
            <person name="Tonouchi A."/>
        </authorList>
    </citation>
    <scope>NUCLEOTIDE SEQUENCE [LARGE SCALE GENOMIC DNA]</scope>
    <source>
        <strain evidence="1 2">AX-7</strain>
    </source>
</reference>
<dbReference type="Gene3D" id="1.10.10.60">
    <property type="entry name" value="Homeodomain-like"/>
    <property type="match status" value="1"/>
</dbReference>
<dbReference type="PROSITE" id="PS00356">
    <property type="entry name" value="HTH_LACI_1"/>
    <property type="match status" value="1"/>
</dbReference>
<dbReference type="SUPFAM" id="SSF46689">
    <property type="entry name" value="Homeodomain-like"/>
    <property type="match status" value="1"/>
</dbReference>
<accession>A0A402D0D1</accession>
<protein>
    <submittedName>
        <fullName evidence="1">LacI family transcriptional regulator</fullName>
    </submittedName>
</protein>
<dbReference type="KEGG" id="ccot:CCAX7_57490"/>
<dbReference type="PANTHER" id="PTHR30146">
    <property type="entry name" value="LACI-RELATED TRANSCRIPTIONAL REPRESSOR"/>
    <property type="match status" value="1"/>
</dbReference>
<dbReference type="Proteomes" id="UP000287394">
    <property type="component" value="Chromosome"/>
</dbReference>
<dbReference type="Pfam" id="PF00356">
    <property type="entry name" value="LacI"/>
    <property type="match status" value="1"/>
</dbReference>
<dbReference type="InterPro" id="IPR009057">
    <property type="entry name" value="Homeodomain-like_sf"/>
</dbReference>
<dbReference type="InterPro" id="IPR010982">
    <property type="entry name" value="Lambda_DNA-bd_dom_sf"/>
</dbReference>
<gene>
    <name evidence="1" type="ORF">CCAX7_57490</name>
</gene>
<evidence type="ECO:0000313" key="2">
    <source>
        <dbReference type="Proteomes" id="UP000287394"/>
    </source>
</evidence>
<organism evidence="1 2">
    <name type="scientific">Capsulimonas corticalis</name>
    <dbReference type="NCBI Taxonomy" id="2219043"/>
    <lineage>
        <taxon>Bacteria</taxon>
        <taxon>Bacillati</taxon>
        <taxon>Armatimonadota</taxon>
        <taxon>Armatimonadia</taxon>
        <taxon>Capsulimonadales</taxon>
        <taxon>Capsulimonadaceae</taxon>
        <taxon>Capsulimonas</taxon>
    </lineage>
</organism>
<dbReference type="PROSITE" id="PS50932">
    <property type="entry name" value="HTH_LACI_2"/>
    <property type="match status" value="1"/>
</dbReference>
<dbReference type="Gene3D" id="3.40.50.2300">
    <property type="match status" value="2"/>
</dbReference>
<dbReference type="InterPro" id="IPR046335">
    <property type="entry name" value="LacI/GalR-like_sensor"/>
</dbReference>
<dbReference type="Gene3D" id="1.10.260.40">
    <property type="entry name" value="lambda repressor-like DNA-binding domains"/>
    <property type="match status" value="1"/>
</dbReference>
<dbReference type="InterPro" id="IPR000843">
    <property type="entry name" value="HTH_LacI"/>
</dbReference>
<dbReference type="SUPFAM" id="SSF47413">
    <property type="entry name" value="lambda repressor-like DNA-binding domains"/>
    <property type="match status" value="1"/>
</dbReference>
<dbReference type="SUPFAM" id="SSF53822">
    <property type="entry name" value="Periplasmic binding protein-like I"/>
    <property type="match status" value="1"/>
</dbReference>
<dbReference type="GO" id="GO:0003700">
    <property type="term" value="F:DNA-binding transcription factor activity"/>
    <property type="evidence" value="ECO:0007669"/>
    <property type="project" value="TreeGrafter"/>
</dbReference>
<name>A0A402D0D1_9BACT</name>
<dbReference type="CDD" id="cd01392">
    <property type="entry name" value="HTH_LacI"/>
    <property type="match status" value="1"/>
</dbReference>
<keyword evidence="2" id="KW-1185">Reference proteome</keyword>
<dbReference type="EMBL" id="AP025739">
    <property type="protein sequence ID" value="BDI33698.1"/>
    <property type="molecule type" value="Genomic_DNA"/>
</dbReference>
<dbReference type="SMART" id="SM00354">
    <property type="entry name" value="HTH_LACI"/>
    <property type="match status" value="1"/>
</dbReference>
<sequence>MKAGLNGGNQRFLCQACRRRYTPQPRERGYSDEHRESAGRMRREGKTLAQIAEDLNVSARTVANWLSSRDDASLPPDAQAEAPAAELEGLGKRRATIHDVAERAAVSTATISNYLNDKGRMGEGTRQRIETAIEALHFTPSALVRAIRQRRTHIIGIVSFGLGVEDTGENISLPILRGVNRAADRARYDVLLYTGEEGQPHRHNAAAFLNGNIDGLIWVAPALREPILGHLAAAGLPTMALLTRHVPDGVGYINTDNHAAMHALVSHLAALGHRRIAFVGPAHSSNFMDRRDGYRQSLRTHGIPWDKSLEASPTKDIWSHAYYEQMLDRWFANSPPTAIITQDDGFARIIIEFLRARHIRVPEDVVITGFNDVPDAIRIGGGLTTIQQPFLKIGEQGAERLIAMIGGAPVDDCRRTVETTLIVRATTAPPFFGLQ</sequence>
<proteinExistence type="predicted"/>
<dbReference type="GO" id="GO:0000976">
    <property type="term" value="F:transcription cis-regulatory region binding"/>
    <property type="evidence" value="ECO:0007669"/>
    <property type="project" value="TreeGrafter"/>
</dbReference>